<feature type="domain" description="TIL" evidence="5">
    <location>
        <begin position="136"/>
        <end position="189"/>
    </location>
</feature>
<evidence type="ECO:0000313" key="7">
    <source>
        <dbReference type="Proteomes" id="UP000031036"/>
    </source>
</evidence>
<comment type="caution">
    <text evidence="6">The sequence shown here is derived from an EMBL/GenBank/DDBJ whole genome shotgun (WGS) entry which is preliminary data.</text>
</comment>
<dbReference type="SUPFAM" id="SSF57567">
    <property type="entry name" value="Serine protease inhibitors"/>
    <property type="match status" value="2"/>
</dbReference>
<keyword evidence="3" id="KW-1015">Disulfide bond</keyword>
<dbReference type="PANTHER" id="PTHR23259">
    <property type="entry name" value="RIDDLE"/>
    <property type="match status" value="1"/>
</dbReference>
<dbReference type="Pfam" id="PF01826">
    <property type="entry name" value="TIL"/>
    <property type="match status" value="2"/>
</dbReference>
<feature type="transmembrane region" description="Helical" evidence="4">
    <location>
        <begin position="105"/>
        <end position="126"/>
    </location>
</feature>
<dbReference type="OrthoDB" id="5850753at2759"/>
<dbReference type="AlphaFoldDB" id="A0A0B2V3K6"/>
<accession>A0A0B2V3K6</accession>
<evidence type="ECO:0000259" key="5">
    <source>
        <dbReference type="Pfam" id="PF01826"/>
    </source>
</evidence>
<gene>
    <name evidence="6" type="ORF">Tcan_17524</name>
</gene>
<organism evidence="6 7">
    <name type="scientific">Toxocara canis</name>
    <name type="common">Canine roundworm</name>
    <dbReference type="NCBI Taxonomy" id="6265"/>
    <lineage>
        <taxon>Eukaryota</taxon>
        <taxon>Metazoa</taxon>
        <taxon>Ecdysozoa</taxon>
        <taxon>Nematoda</taxon>
        <taxon>Chromadorea</taxon>
        <taxon>Rhabditida</taxon>
        <taxon>Spirurina</taxon>
        <taxon>Ascaridomorpha</taxon>
        <taxon>Ascaridoidea</taxon>
        <taxon>Toxocaridae</taxon>
        <taxon>Toxocara</taxon>
    </lineage>
</organism>
<dbReference type="PANTHER" id="PTHR23259:SF70">
    <property type="entry name" value="ACCESSORY GLAND PROTEIN ACP62F-RELATED"/>
    <property type="match status" value="1"/>
</dbReference>
<dbReference type="Proteomes" id="UP000031036">
    <property type="component" value="Unassembled WGS sequence"/>
</dbReference>
<keyword evidence="1" id="KW-0646">Protease inhibitor</keyword>
<keyword evidence="4" id="KW-0472">Membrane</keyword>
<feature type="domain" description="TIL" evidence="5">
    <location>
        <begin position="195"/>
        <end position="249"/>
    </location>
</feature>
<dbReference type="Gene3D" id="2.10.25.10">
    <property type="entry name" value="Laminin"/>
    <property type="match status" value="2"/>
</dbReference>
<reference evidence="6 7" key="1">
    <citation type="submission" date="2014-11" db="EMBL/GenBank/DDBJ databases">
        <title>Genetic blueprint of the zoonotic pathogen Toxocara canis.</title>
        <authorList>
            <person name="Zhu X.-Q."/>
            <person name="Korhonen P.K."/>
            <person name="Cai H."/>
            <person name="Young N.D."/>
            <person name="Nejsum P."/>
            <person name="von Samson-Himmelstjerna G."/>
            <person name="Boag P.R."/>
            <person name="Tan P."/>
            <person name="Li Q."/>
            <person name="Min J."/>
            <person name="Yang Y."/>
            <person name="Wang X."/>
            <person name="Fang X."/>
            <person name="Hall R.S."/>
            <person name="Hofmann A."/>
            <person name="Sternberg P.W."/>
            <person name="Jex A.R."/>
            <person name="Gasser R.B."/>
        </authorList>
    </citation>
    <scope>NUCLEOTIDE SEQUENCE [LARGE SCALE GENOMIC DNA]</scope>
    <source>
        <strain evidence="6">PN_DK_2014</strain>
    </source>
</reference>
<evidence type="ECO:0000256" key="2">
    <source>
        <dbReference type="ARBA" id="ARBA00022900"/>
    </source>
</evidence>
<evidence type="ECO:0000256" key="3">
    <source>
        <dbReference type="ARBA" id="ARBA00023157"/>
    </source>
</evidence>
<keyword evidence="4" id="KW-0812">Transmembrane</keyword>
<evidence type="ECO:0000256" key="4">
    <source>
        <dbReference type="SAM" id="Phobius"/>
    </source>
</evidence>
<evidence type="ECO:0000313" key="6">
    <source>
        <dbReference type="EMBL" id="KHN76064.1"/>
    </source>
</evidence>
<dbReference type="CDD" id="cd19941">
    <property type="entry name" value="TIL"/>
    <property type="match status" value="2"/>
</dbReference>
<keyword evidence="4" id="KW-1133">Transmembrane helix</keyword>
<evidence type="ECO:0000256" key="1">
    <source>
        <dbReference type="ARBA" id="ARBA00022690"/>
    </source>
</evidence>
<dbReference type="InterPro" id="IPR036084">
    <property type="entry name" value="Ser_inhib-like_sf"/>
</dbReference>
<keyword evidence="7" id="KW-1185">Reference proteome</keyword>
<dbReference type="InterPro" id="IPR002919">
    <property type="entry name" value="TIL_dom"/>
</dbReference>
<dbReference type="InterPro" id="IPR051368">
    <property type="entry name" value="SerProtInhib-TIL_Domain"/>
</dbReference>
<sequence>MPITHGQNATLAMCRRSPAANLANVKADLQTTRRLSHKIIDSLTEFSKGIKGSLFDSSAPLRETSFTEMFWVPLCVLMRYSIQTNCECVVNVSDRARRGIRFDTLVTMKTVIGLFCICAVALGLSVGELEPQTIFCIQNTTYVQCSGCEPKCTDVGPQVCPEICGPPTCQCSEGYARDVDGRCVKPEDCSNRKGCPPNEVYRGCRTCEGTCDNQSPLCALFCRPPGCECPVTAGFVRDSYSNCIPKKDCPNGATSTCETVDCPVGQHCILEQVVCVRAPCYPIPLCVDDGSSSSGEIPD</sequence>
<dbReference type="EMBL" id="JPKZ01002570">
    <property type="protein sequence ID" value="KHN76064.1"/>
    <property type="molecule type" value="Genomic_DNA"/>
</dbReference>
<dbReference type="GO" id="GO:0004867">
    <property type="term" value="F:serine-type endopeptidase inhibitor activity"/>
    <property type="evidence" value="ECO:0007669"/>
    <property type="project" value="UniProtKB-KW"/>
</dbReference>
<name>A0A0B2V3K6_TOXCA</name>
<keyword evidence="2" id="KW-0722">Serine protease inhibitor</keyword>
<protein>
    <submittedName>
        <fullName evidence="6">Trypsin inhibitor</fullName>
    </submittedName>
</protein>
<proteinExistence type="predicted"/>